<reference evidence="1 2" key="1">
    <citation type="journal article" date="2019" name="Int. J. Syst. Evol. Microbiol.">
        <title>The Global Catalogue of Microorganisms (GCM) 10K type strain sequencing project: providing services to taxonomists for standard genome sequencing and annotation.</title>
        <authorList>
            <consortium name="The Broad Institute Genomics Platform"/>
            <consortium name="The Broad Institute Genome Sequencing Center for Infectious Disease"/>
            <person name="Wu L."/>
            <person name="Ma J."/>
        </authorList>
    </citation>
    <scope>NUCLEOTIDE SEQUENCE [LARGE SCALE GENOMIC DNA]</scope>
    <source>
        <strain evidence="1 2">YIM 94188</strain>
    </source>
</reference>
<evidence type="ECO:0000313" key="1">
    <source>
        <dbReference type="EMBL" id="MFC6825621.1"/>
    </source>
</evidence>
<dbReference type="RefSeq" id="WP_379696019.1">
    <property type="nucleotide sequence ID" value="NZ_JBHSXH010000015.1"/>
</dbReference>
<evidence type="ECO:0000313" key="2">
    <source>
        <dbReference type="Proteomes" id="UP001596408"/>
    </source>
</evidence>
<accession>A0ABD5U152</accession>
<sequence>MSSSDAPNAGEYTDSTDEALRALVKKYEGEEIGELAQSVLDGRTDDE</sequence>
<organism evidence="1 2">
    <name type="scientific">Halopelagius fulvigenes</name>
    <dbReference type="NCBI Taxonomy" id="1198324"/>
    <lineage>
        <taxon>Archaea</taxon>
        <taxon>Methanobacteriati</taxon>
        <taxon>Methanobacteriota</taxon>
        <taxon>Stenosarchaea group</taxon>
        <taxon>Halobacteria</taxon>
        <taxon>Halobacteriales</taxon>
        <taxon>Haloferacaceae</taxon>
    </lineage>
</organism>
<name>A0ABD5U152_9EURY</name>
<comment type="caution">
    <text evidence="1">The sequence shown here is derived from an EMBL/GenBank/DDBJ whole genome shotgun (WGS) entry which is preliminary data.</text>
</comment>
<dbReference type="AlphaFoldDB" id="A0ABD5U152"/>
<protein>
    <submittedName>
        <fullName evidence="1">Uncharacterized protein</fullName>
    </submittedName>
</protein>
<dbReference type="EMBL" id="JBHSXH010000015">
    <property type="protein sequence ID" value="MFC6825621.1"/>
    <property type="molecule type" value="Genomic_DNA"/>
</dbReference>
<keyword evidence="2" id="KW-1185">Reference proteome</keyword>
<gene>
    <name evidence="1" type="ORF">ACFQEV_11560</name>
</gene>
<dbReference type="Proteomes" id="UP001596408">
    <property type="component" value="Unassembled WGS sequence"/>
</dbReference>
<proteinExistence type="predicted"/>